<organism evidence="1 2">
    <name type="scientific">Cohaesibacter marisflavi</name>
    <dbReference type="NCBI Taxonomy" id="655353"/>
    <lineage>
        <taxon>Bacteria</taxon>
        <taxon>Pseudomonadati</taxon>
        <taxon>Pseudomonadota</taxon>
        <taxon>Alphaproteobacteria</taxon>
        <taxon>Hyphomicrobiales</taxon>
        <taxon>Cohaesibacteraceae</taxon>
    </lineage>
</organism>
<dbReference type="AlphaFoldDB" id="A0A1I5E6M0"/>
<evidence type="ECO:0000313" key="1">
    <source>
        <dbReference type="EMBL" id="SFO07154.1"/>
    </source>
</evidence>
<reference evidence="1 2" key="1">
    <citation type="submission" date="2016-10" db="EMBL/GenBank/DDBJ databases">
        <authorList>
            <person name="de Groot N.N."/>
        </authorList>
    </citation>
    <scope>NUCLEOTIDE SEQUENCE [LARGE SCALE GENOMIC DNA]</scope>
    <source>
        <strain evidence="1 2">CGMCC 1.9157</strain>
    </source>
</reference>
<gene>
    <name evidence="1" type="ORF">SAMN04488056_10356</name>
</gene>
<evidence type="ECO:0000313" key="2">
    <source>
        <dbReference type="Proteomes" id="UP000199236"/>
    </source>
</evidence>
<protein>
    <submittedName>
        <fullName evidence="1">Uncharacterized protein</fullName>
    </submittedName>
</protein>
<dbReference type="Proteomes" id="UP000199236">
    <property type="component" value="Unassembled WGS sequence"/>
</dbReference>
<name>A0A1I5E6M0_9HYPH</name>
<proteinExistence type="predicted"/>
<keyword evidence="2" id="KW-1185">Reference proteome</keyword>
<accession>A0A1I5E6M0</accession>
<dbReference type="EMBL" id="FOVR01000003">
    <property type="protein sequence ID" value="SFO07154.1"/>
    <property type="molecule type" value="Genomic_DNA"/>
</dbReference>
<sequence length="45" mass="5295">MPHFILAKTRYEKFYDSNQQIFKRNIGINPNVCSTIRQKTAHTAL</sequence>